<evidence type="ECO:0000313" key="1">
    <source>
        <dbReference type="EMBL" id="MPC08579.1"/>
    </source>
</evidence>
<dbReference type="EMBL" id="VSRR010000035">
    <property type="protein sequence ID" value="MPC08579.1"/>
    <property type="molecule type" value="Genomic_DNA"/>
</dbReference>
<keyword evidence="2" id="KW-1185">Reference proteome</keyword>
<proteinExistence type="predicted"/>
<protein>
    <submittedName>
        <fullName evidence="1">Uncharacterized protein</fullName>
    </submittedName>
</protein>
<gene>
    <name evidence="1" type="ORF">E2C01_001167</name>
</gene>
<organism evidence="1 2">
    <name type="scientific">Portunus trituberculatus</name>
    <name type="common">Swimming crab</name>
    <name type="synonym">Neptunus trituberculatus</name>
    <dbReference type="NCBI Taxonomy" id="210409"/>
    <lineage>
        <taxon>Eukaryota</taxon>
        <taxon>Metazoa</taxon>
        <taxon>Ecdysozoa</taxon>
        <taxon>Arthropoda</taxon>
        <taxon>Crustacea</taxon>
        <taxon>Multicrustacea</taxon>
        <taxon>Malacostraca</taxon>
        <taxon>Eumalacostraca</taxon>
        <taxon>Eucarida</taxon>
        <taxon>Decapoda</taxon>
        <taxon>Pleocyemata</taxon>
        <taxon>Brachyura</taxon>
        <taxon>Eubrachyura</taxon>
        <taxon>Portunoidea</taxon>
        <taxon>Portunidae</taxon>
        <taxon>Portuninae</taxon>
        <taxon>Portunus</taxon>
    </lineage>
</organism>
<comment type="caution">
    <text evidence="1">The sequence shown here is derived from an EMBL/GenBank/DDBJ whole genome shotgun (WGS) entry which is preliminary data.</text>
</comment>
<name>A0A5B7CGG3_PORTR</name>
<sequence length="129" mass="14485">MLYKGFYSLGRKGISEALPKQLNIAARPGHTHRPLRPTATLFCCEILRWTRGELSHLPHDAGHRPQDPPEVNMHSENLHCLNLETVSLTRFKDKTVVTHVLESNYTVTIKSSPASPSWDPDVLVDTCGM</sequence>
<accession>A0A5B7CGG3</accession>
<dbReference type="AlphaFoldDB" id="A0A5B7CGG3"/>
<evidence type="ECO:0000313" key="2">
    <source>
        <dbReference type="Proteomes" id="UP000324222"/>
    </source>
</evidence>
<dbReference type="Proteomes" id="UP000324222">
    <property type="component" value="Unassembled WGS sequence"/>
</dbReference>
<reference evidence="1 2" key="1">
    <citation type="submission" date="2019-05" db="EMBL/GenBank/DDBJ databases">
        <title>Another draft genome of Portunus trituberculatus and its Hox gene families provides insights of decapod evolution.</title>
        <authorList>
            <person name="Jeong J.-H."/>
            <person name="Song I."/>
            <person name="Kim S."/>
            <person name="Choi T."/>
            <person name="Kim D."/>
            <person name="Ryu S."/>
            <person name="Kim W."/>
        </authorList>
    </citation>
    <scope>NUCLEOTIDE SEQUENCE [LARGE SCALE GENOMIC DNA]</scope>
    <source>
        <tissue evidence="1">Muscle</tissue>
    </source>
</reference>